<accession>A0ABU6ATZ5</accession>
<evidence type="ECO:0000256" key="1">
    <source>
        <dbReference type="ARBA" id="ARBA00023002"/>
    </source>
</evidence>
<evidence type="ECO:0000259" key="2">
    <source>
        <dbReference type="Pfam" id="PF01243"/>
    </source>
</evidence>
<dbReference type="Pfam" id="PF01243">
    <property type="entry name" value="PNPOx_N"/>
    <property type="match status" value="1"/>
</dbReference>
<dbReference type="EMBL" id="JAYKYQ010000004">
    <property type="protein sequence ID" value="MEB3510889.1"/>
    <property type="molecule type" value="Genomic_DNA"/>
</dbReference>
<dbReference type="InterPro" id="IPR052019">
    <property type="entry name" value="F420H2_bilvrd_red/Heme_oxyg"/>
</dbReference>
<dbReference type="NCBIfam" id="TIGR03618">
    <property type="entry name" value="Rv1155_F420"/>
    <property type="match status" value="1"/>
</dbReference>
<sequence length="198" mass="21732">MVVVHNTFRRHFRALPERAHREAAGFAAARSFGPRPARQSSSAACAEPTGMPCGAALFAQNVTSIAELSDDLKKYLDEEKVFATAATIGPNGQPHLTVIWLKRDGDDLLFSTTTDRQQGKNLARDPRITVLINPPDNPYVYAEIRGSATITPDPEKTLPDELSAKYTGQKYADFNPASVNDGPRVIVRVTPRRVVGRF</sequence>
<dbReference type="Proteomes" id="UP001348098">
    <property type="component" value="Unassembled WGS sequence"/>
</dbReference>
<comment type="caution">
    <text evidence="3">The sequence shown here is derived from an EMBL/GenBank/DDBJ whole genome shotgun (WGS) entry which is preliminary data.</text>
</comment>
<evidence type="ECO:0000313" key="4">
    <source>
        <dbReference type="Proteomes" id="UP001348098"/>
    </source>
</evidence>
<proteinExistence type="predicted"/>
<evidence type="ECO:0000313" key="3">
    <source>
        <dbReference type="EMBL" id="MEB3510889.1"/>
    </source>
</evidence>
<dbReference type="InterPro" id="IPR011576">
    <property type="entry name" value="Pyridox_Oxase_N"/>
</dbReference>
<keyword evidence="4" id="KW-1185">Reference proteome</keyword>
<gene>
    <name evidence="3" type="ORF">U3653_12740</name>
</gene>
<reference evidence="3 4" key="1">
    <citation type="submission" date="2023-12" db="EMBL/GenBank/DDBJ databases">
        <title>novel species in genus Nocarida.</title>
        <authorList>
            <person name="Li Z."/>
        </authorList>
    </citation>
    <scope>NUCLEOTIDE SEQUENCE [LARGE SCALE GENOMIC DNA]</scope>
    <source>
        <strain evidence="3 4">CDC186</strain>
    </source>
</reference>
<protein>
    <submittedName>
        <fullName evidence="3">PPOX class F420-dependent oxidoreductase</fullName>
    </submittedName>
</protein>
<dbReference type="RefSeq" id="WP_323124226.1">
    <property type="nucleotide sequence ID" value="NZ_JAYESH010000005.1"/>
</dbReference>
<dbReference type="PANTHER" id="PTHR35176">
    <property type="entry name" value="HEME OXYGENASE HI_0854-RELATED"/>
    <property type="match status" value="1"/>
</dbReference>
<dbReference type="PANTHER" id="PTHR35176:SF6">
    <property type="entry name" value="HEME OXYGENASE HI_0854-RELATED"/>
    <property type="match status" value="1"/>
</dbReference>
<feature type="domain" description="Pyridoxamine 5'-phosphate oxidase N-terminal" evidence="2">
    <location>
        <begin position="79"/>
        <end position="194"/>
    </location>
</feature>
<organism evidence="3 4">
    <name type="scientific">Nocardia implantans</name>
    <dbReference type="NCBI Taxonomy" id="3108168"/>
    <lineage>
        <taxon>Bacteria</taxon>
        <taxon>Bacillati</taxon>
        <taxon>Actinomycetota</taxon>
        <taxon>Actinomycetes</taxon>
        <taxon>Mycobacteriales</taxon>
        <taxon>Nocardiaceae</taxon>
        <taxon>Nocardia</taxon>
    </lineage>
</organism>
<dbReference type="InterPro" id="IPR019920">
    <property type="entry name" value="F420-binding_dom_put"/>
</dbReference>
<dbReference type="Gene3D" id="2.30.110.10">
    <property type="entry name" value="Electron Transport, Fmn-binding Protein, Chain A"/>
    <property type="match status" value="1"/>
</dbReference>
<dbReference type="SUPFAM" id="SSF50475">
    <property type="entry name" value="FMN-binding split barrel"/>
    <property type="match status" value="1"/>
</dbReference>
<keyword evidence="1" id="KW-0560">Oxidoreductase</keyword>
<dbReference type="InterPro" id="IPR012349">
    <property type="entry name" value="Split_barrel_FMN-bd"/>
</dbReference>
<name>A0ABU6ATZ5_9NOCA</name>